<protein>
    <submittedName>
        <fullName evidence="3">Uncharacterized protein</fullName>
    </submittedName>
</protein>
<feature type="compositionally biased region" description="Basic and acidic residues" evidence="1">
    <location>
        <begin position="81"/>
        <end position="104"/>
    </location>
</feature>
<evidence type="ECO:0000313" key="3">
    <source>
        <dbReference type="EMBL" id="KAE8151791.1"/>
    </source>
</evidence>
<accession>A0A5N6U0L3</accession>
<feature type="signal peptide" evidence="2">
    <location>
        <begin position="1"/>
        <end position="15"/>
    </location>
</feature>
<dbReference type="EMBL" id="ML742064">
    <property type="protein sequence ID" value="KAE8151791.1"/>
    <property type="molecule type" value="Genomic_DNA"/>
</dbReference>
<proteinExistence type="predicted"/>
<feature type="chain" id="PRO_5025041474" evidence="2">
    <location>
        <begin position="16"/>
        <end position="150"/>
    </location>
</feature>
<feature type="region of interest" description="Disordered" evidence="1">
    <location>
        <begin position="44"/>
        <end position="108"/>
    </location>
</feature>
<reference evidence="3 4" key="1">
    <citation type="submission" date="2019-04" db="EMBL/GenBank/DDBJ databases">
        <title>Friends and foes A comparative genomics study of 23 Aspergillus species from section Flavi.</title>
        <authorList>
            <consortium name="DOE Joint Genome Institute"/>
            <person name="Kjaerbolling I."/>
            <person name="Vesth T."/>
            <person name="Frisvad J.C."/>
            <person name="Nybo J.L."/>
            <person name="Theobald S."/>
            <person name="Kildgaard S."/>
            <person name="Isbrandt T."/>
            <person name="Kuo A."/>
            <person name="Sato A."/>
            <person name="Lyhne E.K."/>
            <person name="Kogle M.E."/>
            <person name="Wiebenga A."/>
            <person name="Kun R.S."/>
            <person name="Lubbers R.J."/>
            <person name="Makela M.R."/>
            <person name="Barry K."/>
            <person name="Chovatia M."/>
            <person name="Clum A."/>
            <person name="Daum C."/>
            <person name="Haridas S."/>
            <person name="He G."/>
            <person name="LaButti K."/>
            <person name="Lipzen A."/>
            <person name="Mondo S."/>
            <person name="Riley R."/>
            <person name="Salamov A."/>
            <person name="Simmons B.A."/>
            <person name="Magnuson J.K."/>
            <person name="Henrissat B."/>
            <person name="Mortensen U.H."/>
            <person name="Larsen T.O."/>
            <person name="Devries R.P."/>
            <person name="Grigoriev I.V."/>
            <person name="Machida M."/>
            <person name="Baker S.E."/>
            <person name="Andersen M.R."/>
        </authorList>
    </citation>
    <scope>NUCLEOTIDE SEQUENCE [LARGE SCALE GENOMIC DNA]</scope>
    <source>
        <strain evidence="3 4">IBT 18842</strain>
    </source>
</reference>
<evidence type="ECO:0000313" key="4">
    <source>
        <dbReference type="Proteomes" id="UP000325780"/>
    </source>
</evidence>
<gene>
    <name evidence="3" type="ORF">BDV25DRAFT_138504</name>
</gene>
<feature type="compositionally biased region" description="Basic and acidic residues" evidence="1">
    <location>
        <begin position="49"/>
        <end position="73"/>
    </location>
</feature>
<evidence type="ECO:0000256" key="1">
    <source>
        <dbReference type="SAM" id="MobiDB-lite"/>
    </source>
</evidence>
<keyword evidence="4" id="KW-1185">Reference proteome</keyword>
<evidence type="ECO:0000256" key="2">
    <source>
        <dbReference type="SAM" id="SignalP"/>
    </source>
</evidence>
<keyword evidence="2" id="KW-0732">Signal</keyword>
<dbReference type="AlphaFoldDB" id="A0A5N6U0L3"/>
<sequence length="150" mass="15997">MRIGLFLTLSATATALPAWGPVRNGTAPGLNPSINAVGHSIKDTFLGKNNKDESYNQKTDESKTYAPNDDHSKTYAPTNSTDDRDYSTNDSFNEKDSNNQDKSNHPQVVESLLDSANVTINGPLTTAPLIDADGTLLSLPSFLPIAGTSS</sequence>
<dbReference type="Proteomes" id="UP000325780">
    <property type="component" value="Unassembled WGS sequence"/>
</dbReference>
<name>A0A5N6U0L3_ASPAV</name>
<organism evidence="3 4">
    <name type="scientific">Aspergillus avenaceus</name>
    <dbReference type="NCBI Taxonomy" id="36643"/>
    <lineage>
        <taxon>Eukaryota</taxon>
        <taxon>Fungi</taxon>
        <taxon>Dikarya</taxon>
        <taxon>Ascomycota</taxon>
        <taxon>Pezizomycotina</taxon>
        <taxon>Eurotiomycetes</taxon>
        <taxon>Eurotiomycetidae</taxon>
        <taxon>Eurotiales</taxon>
        <taxon>Aspergillaceae</taxon>
        <taxon>Aspergillus</taxon>
        <taxon>Aspergillus subgen. Circumdati</taxon>
    </lineage>
</organism>